<protein>
    <submittedName>
        <fullName evidence="2">Uncharacterized protein</fullName>
    </submittedName>
</protein>
<feature type="transmembrane region" description="Helical" evidence="1">
    <location>
        <begin position="72"/>
        <end position="97"/>
    </location>
</feature>
<feature type="transmembrane region" description="Helical" evidence="1">
    <location>
        <begin position="21"/>
        <end position="42"/>
    </location>
</feature>
<dbReference type="Proteomes" id="UP000184476">
    <property type="component" value="Unassembled WGS sequence"/>
</dbReference>
<feature type="transmembrane region" description="Helical" evidence="1">
    <location>
        <begin position="48"/>
        <end position="65"/>
    </location>
</feature>
<proteinExistence type="predicted"/>
<sequence length="103" mass="11925">MMKKKKRRVKKPYRWGEFGKGLLLGFVVTVLVTCSIVSFGFASILMDIAFVLAPIIITLIGFFVIKKSKEWFHGYLILAVLWFVFYIGSIAWIYYVLPKLLKV</sequence>
<dbReference type="STRING" id="112248.SAMN05444392_11720"/>
<keyword evidence="1" id="KW-0812">Transmembrane</keyword>
<dbReference type="RefSeq" id="WP_139279172.1">
    <property type="nucleotide sequence ID" value="NZ_FQVL01000017.1"/>
</dbReference>
<keyword evidence="1" id="KW-1133">Transmembrane helix</keyword>
<name>A0A1M5B0V6_9BACL</name>
<organism evidence="2 3">
    <name type="scientific">Seinonella peptonophila</name>
    <dbReference type="NCBI Taxonomy" id="112248"/>
    <lineage>
        <taxon>Bacteria</taxon>
        <taxon>Bacillati</taxon>
        <taxon>Bacillota</taxon>
        <taxon>Bacilli</taxon>
        <taxon>Bacillales</taxon>
        <taxon>Thermoactinomycetaceae</taxon>
        <taxon>Seinonella</taxon>
    </lineage>
</organism>
<gene>
    <name evidence="2" type="ORF">SAMN05444392_11720</name>
</gene>
<evidence type="ECO:0000256" key="1">
    <source>
        <dbReference type="SAM" id="Phobius"/>
    </source>
</evidence>
<evidence type="ECO:0000313" key="3">
    <source>
        <dbReference type="Proteomes" id="UP000184476"/>
    </source>
</evidence>
<dbReference type="AlphaFoldDB" id="A0A1M5B0V6"/>
<evidence type="ECO:0000313" key="2">
    <source>
        <dbReference type="EMBL" id="SHF36105.1"/>
    </source>
</evidence>
<reference evidence="2 3" key="1">
    <citation type="submission" date="2016-11" db="EMBL/GenBank/DDBJ databases">
        <authorList>
            <person name="Jaros S."/>
            <person name="Januszkiewicz K."/>
            <person name="Wedrychowicz H."/>
        </authorList>
    </citation>
    <scope>NUCLEOTIDE SEQUENCE [LARGE SCALE GENOMIC DNA]</scope>
    <source>
        <strain evidence="2 3">DSM 44666</strain>
    </source>
</reference>
<keyword evidence="3" id="KW-1185">Reference proteome</keyword>
<keyword evidence="1" id="KW-0472">Membrane</keyword>
<accession>A0A1M5B0V6</accession>
<dbReference type="EMBL" id="FQVL01000017">
    <property type="protein sequence ID" value="SHF36105.1"/>
    <property type="molecule type" value="Genomic_DNA"/>
</dbReference>